<evidence type="ECO:0000313" key="4">
    <source>
        <dbReference type="EMBL" id="TXS93703.1"/>
    </source>
</evidence>
<accession>A0A5C8ZYM8</accession>
<dbReference type="InterPro" id="IPR003488">
    <property type="entry name" value="DprA"/>
</dbReference>
<evidence type="ECO:0000259" key="2">
    <source>
        <dbReference type="Pfam" id="PF02481"/>
    </source>
</evidence>
<dbReference type="Proteomes" id="UP000321039">
    <property type="component" value="Unassembled WGS sequence"/>
</dbReference>
<protein>
    <submittedName>
        <fullName evidence="4">DNA-protecting protein DprA</fullName>
    </submittedName>
</protein>
<evidence type="ECO:0000256" key="1">
    <source>
        <dbReference type="ARBA" id="ARBA00006525"/>
    </source>
</evidence>
<dbReference type="InterPro" id="IPR036388">
    <property type="entry name" value="WH-like_DNA-bd_sf"/>
</dbReference>
<dbReference type="EMBL" id="VRZA01000003">
    <property type="protein sequence ID" value="TXS93703.1"/>
    <property type="molecule type" value="Genomic_DNA"/>
</dbReference>
<organism evidence="4 5">
    <name type="scientific">Parahaliea maris</name>
    <dbReference type="NCBI Taxonomy" id="2716870"/>
    <lineage>
        <taxon>Bacteria</taxon>
        <taxon>Pseudomonadati</taxon>
        <taxon>Pseudomonadota</taxon>
        <taxon>Gammaproteobacteria</taxon>
        <taxon>Cellvibrionales</taxon>
        <taxon>Halieaceae</taxon>
        <taxon>Parahaliea</taxon>
    </lineage>
</organism>
<dbReference type="Pfam" id="PF02481">
    <property type="entry name" value="DNA_processg_A"/>
    <property type="match status" value="1"/>
</dbReference>
<dbReference type="SUPFAM" id="SSF102405">
    <property type="entry name" value="MCP/YpsA-like"/>
    <property type="match status" value="1"/>
</dbReference>
<dbReference type="InterPro" id="IPR041614">
    <property type="entry name" value="DprA_WH"/>
</dbReference>
<dbReference type="Gene3D" id="3.40.50.450">
    <property type="match status" value="1"/>
</dbReference>
<dbReference type="Pfam" id="PF17782">
    <property type="entry name" value="WHD_DprA"/>
    <property type="match status" value="1"/>
</dbReference>
<dbReference type="NCBIfam" id="TIGR00732">
    <property type="entry name" value="dprA"/>
    <property type="match status" value="1"/>
</dbReference>
<name>A0A5C8ZYM8_9GAMM</name>
<evidence type="ECO:0000259" key="3">
    <source>
        <dbReference type="Pfam" id="PF17782"/>
    </source>
</evidence>
<dbReference type="PANTHER" id="PTHR43022">
    <property type="entry name" value="PROTEIN SMF"/>
    <property type="match status" value="1"/>
</dbReference>
<comment type="similarity">
    <text evidence="1">Belongs to the DprA/Smf family.</text>
</comment>
<feature type="domain" description="Smf/DprA SLOG" evidence="2">
    <location>
        <begin position="87"/>
        <end position="295"/>
    </location>
</feature>
<dbReference type="GO" id="GO:0009294">
    <property type="term" value="P:DNA-mediated transformation"/>
    <property type="evidence" value="ECO:0007669"/>
    <property type="project" value="InterPro"/>
</dbReference>
<proteinExistence type="inferred from homology"/>
<keyword evidence="5" id="KW-1185">Reference proteome</keyword>
<dbReference type="PANTHER" id="PTHR43022:SF1">
    <property type="entry name" value="PROTEIN SMF"/>
    <property type="match status" value="1"/>
</dbReference>
<dbReference type="AlphaFoldDB" id="A0A5C8ZYM8"/>
<gene>
    <name evidence="4" type="primary">dprA</name>
    <name evidence="4" type="ORF">FV139_08660</name>
</gene>
<feature type="domain" description="DprA winged helix" evidence="3">
    <location>
        <begin position="319"/>
        <end position="368"/>
    </location>
</feature>
<comment type="caution">
    <text evidence="4">The sequence shown here is derived from an EMBL/GenBank/DDBJ whole genome shotgun (WGS) entry which is preliminary data.</text>
</comment>
<sequence>MDVETLRRALLLQALPGLSARRLYRLLRQFGGIDNLWGSDPARWQLPTVPRDLPEAFLRLRDSRRSPDPRFDTERQLAALLACEARLLTVVDGDYPALLQRIYDPPPLLYCRGDVAALSRPQLAIVGARRASHDALRAAAELSRAAAVAGWTVTSGLALGIDGAAHRAALEAGGSSVGVMATGIEQVYPRRHRDLGEALVRQGALITEFAPGCGPLPEHFPRRNRIVSGLAPAVLVVEAALPSGSLITAGTALEQGREVFTLPWSIFHPGGAGCLRLLRDGAALIQGPEDLLGELALLACGSLHSHWHVGGTSSGEDRAPAEEDPLLILIGDGAATAEELVVDSGLPLARVLARLSGLELEGRVRRAGAGYSRV</sequence>
<reference evidence="4 5" key="1">
    <citation type="submission" date="2019-08" db="EMBL/GenBank/DDBJ databases">
        <title>Parahaliea maris sp. nov., isolated from the surface seawater.</title>
        <authorList>
            <person name="Liu Y."/>
        </authorList>
    </citation>
    <scope>NUCLEOTIDE SEQUENCE [LARGE SCALE GENOMIC DNA]</scope>
    <source>
        <strain evidence="4 5">HSLHS9</strain>
    </source>
</reference>
<dbReference type="InterPro" id="IPR057666">
    <property type="entry name" value="DrpA_SLOG"/>
</dbReference>
<dbReference type="RefSeq" id="WP_148068047.1">
    <property type="nucleotide sequence ID" value="NZ_VRZA01000003.1"/>
</dbReference>
<evidence type="ECO:0000313" key="5">
    <source>
        <dbReference type="Proteomes" id="UP000321039"/>
    </source>
</evidence>
<dbReference type="Gene3D" id="1.10.10.10">
    <property type="entry name" value="Winged helix-like DNA-binding domain superfamily/Winged helix DNA-binding domain"/>
    <property type="match status" value="1"/>
</dbReference>